<evidence type="ECO:0000313" key="5">
    <source>
        <dbReference type="EMBL" id="QXN89500.1"/>
    </source>
</evidence>
<keyword evidence="2" id="KW-0238">DNA-binding</keyword>
<dbReference type="RefSeq" id="WP_218470375.1">
    <property type="nucleotide sequence ID" value="NZ_BAABJN010000006.1"/>
</dbReference>
<protein>
    <submittedName>
        <fullName evidence="5">AraC family transcriptional regulator</fullName>
    </submittedName>
</protein>
<evidence type="ECO:0000313" key="6">
    <source>
        <dbReference type="Proteomes" id="UP000694257"/>
    </source>
</evidence>
<dbReference type="InterPro" id="IPR050204">
    <property type="entry name" value="AraC_XylS_family_regulators"/>
</dbReference>
<dbReference type="EMBL" id="CP078145">
    <property type="protein sequence ID" value="QXN89500.1"/>
    <property type="molecule type" value="Genomic_DNA"/>
</dbReference>
<dbReference type="PROSITE" id="PS51257">
    <property type="entry name" value="PROKAR_LIPOPROTEIN"/>
    <property type="match status" value="1"/>
</dbReference>
<dbReference type="PROSITE" id="PS00041">
    <property type="entry name" value="HTH_ARAC_FAMILY_1"/>
    <property type="match status" value="1"/>
</dbReference>
<organism evidence="5 6">
    <name type="scientific">Nocardia iowensis</name>
    <dbReference type="NCBI Taxonomy" id="204891"/>
    <lineage>
        <taxon>Bacteria</taxon>
        <taxon>Bacillati</taxon>
        <taxon>Actinomycetota</taxon>
        <taxon>Actinomycetes</taxon>
        <taxon>Mycobacteriales</taxon>
        <taxon>Nocardiaceae</taxon>
        <taxon>Nocardia</taxon>
    </lineage>
</organism>
<dbReference type="InterPro" id="IPR018062">
    <property type="entry name" value="HTH_AraC-typ_CS"/>
</dbReference>
<dbReference type="InterPro" id="IPR018060">
    <property type="entry name" value="HTH_AraC"/>
</dbReference>
<name>A0ABX8RIN9_NOCIO</name>
<gene>
    <name evidence="5" type="ORF">KV110_28890</name>
</gene>
<keyword evidence="3" id="KW-0804">Transcription</keyword>
<dbReference type="Pfam" id="PF12833">
    <property type="entry name" value="HTH_18"/>
    <property type="match status" value="1"/>
</dbReference>
<feature type="domain" description="HTH araC/xylS-type" evidence="4">
    <location>
        <begin position="136"/>
        <end position="239"/>
    </location>
</feature>
<reference evidence="5 6" key="1">
    <citation type="submission" date="2021-07" db="EMBL/GenBank/DDBJ databases">
        <title>Whole Genome Sequence of Nocardia Iowensis.</title>
        <authorList>
            <person name="Lamm A."/>
            <person name="Collins-Fairclough A.M."/>
            <person name="Bunk B."/>
            <person name="Sproer C."/>
        </authorList>
    </citation>
    <scope>NUCLEOTIDE SEQUENCE [LARGE SCALE GENOMIC DNA]</scope>
    <source>
        <strain evidence="5 6">NRRL 5646</strain>
    </source>
</reference>
<keyword evidence="6" id="KW-1185">Reference proteome</keyword>
<evidence type="ECO:0000256" key="1">
    <source>
        <dbReference type="ARBA" id="ARBA00023015"/>
    </source>
</evidence>
<dbReference type="Proteomes" id="UP000694257">
    <property type="component" value="Chromosome"/>
</dbReference>
<evidence type="ECO:0000259" key="4">
    <source>
        <dbReference type="PROSITE" id="PS01124"/>
    </source>
</evidence>
<evidence type="ECO:0000256" key="2">
    <source>
        <dbReference type="ARBA" id="ARBA00023125"/>
    </source>
</evidence>
<dbReference type="PANTHER" id="PTHR46796:SF15">
    <property type="entry name" value="BLL1074 PROTEIN"/>
    <property type="match status" value="1"/>
</dbReference>
<dbReference type="PANTHER" id="PTHR46796">
    <property type="entry name" value="HTH-TYPE TRANSCRIPTIONAL ACTIVATOR RHAS-RELATED"/>
    <property type="match status" value="1"/>
</dbReference>
<accession>A0ABX8RIN9</accession>
<proteinExistence type="predicted"/>
<sequence length="239" mass="26272">MIEEPRSWRLEQNGNAVFAASCGEFACYAENTGQPDASHRHPAWELVLSWDGPLRATDEHGKVITAPGVLIPPGTLNTTRQPSGFTSLWIDPYCLALPGRARILPLDLVQVRRLLAATTGDFDSARLRHTVHQVLDGSTQFIDPRLRQALDMLDDGTGIAELADRVGLSPRRLRQLAARDLGGTLPKLRRWHRLREAGLLLPFYPAAEVAARTGFADQAHLIRTMSAFTGRTPSSTPIA</sequence>
<dbReference type="PROSITE" id="PS01124">
    <property type="entry name" value="HTH_ARAC_FAMILY_2"/>
    <property type="match status" value="1"/>
</dbReference>
<keyword evidence="1" id="KW-0805">Transcription regulation</keyword>
<dbReference type="SMART" id="SM00342">
    <property type="entry name" value="HTH_ARAC"/>
    <property type="match status" value="1"/>
</dbReference>
<evidence type="ECO:0000256" key="3">
    <source>
        <dbReference type="ARBA" id="ARBA00023163"/>
    </source>
</evidence>